<dbReference type="InterPro" id="IPR050516">
    <property type="entry name" value="Olfactory_GPCR"/>
</dbReference>
<feature type="transmembrane region" description="Helical" evidence="11">
    <location>
        <begin position="241"/>
        <end position="264"/>
    </location>
</feature>
<feature type="transmembrane region" description="Helical" evidence="11">
    <location>
        <begin position="27"/>
        <end position="51"/>
    </location>
</feature>
<dbReference type="Proteomes" id="UP000694892">
    <property type="component" value="Chromosome 8L"/>
</dbReference>
<keyword evidence="7" id="KW-0297">G-protein coupled receptor</keyword>
<evidence type="ECO:0000256" key="11">
    <source>
        <dbReference type="SAM" id="Phobius"/>
    </source>
</evidence>
<dbReference type="InterPro" id="IPR017452">
    <property type="entry name" value="GPCR_Rhodpsn_7TM"/>
</dbReference>
<feature type="transmembrane region" description="Helical" evidence="11">
    <location>
        <begin position="132"/>
        <end position="156"/>
    </location>
</feature>
<dbReference type="EMBL" id="CM004480">
    <property type="protein sequence ID" value="OCT67955.1"/>
    <property type="molecule type" value="Genomic_DNA"/>
</dbReference>
<evidence type="ECO:0000256" key="1">
    <source>
        <dbReference type="ARBA" id="ARBA00004651"/>
    </source>
</evidence>
<dbReference type="Gene3D" id="1.20.1070.10">
    <property type="entry name" value="Rhodopsin 7-helix transmembrane proteins"/>
    <property type="match status" value="1"/>
</dbReference>
<dbReference type="AlphaFoldDB" id="A0A974H7Z7"/>
<keyword evidence="5" id="KW-0552">Olfaction</keyword>
<evidence type="ECO:0000256" key="8">
    <source>
        <dbReference type="ARBA" id="ARBA00023136"/>
    </source>
</evidence>
<dbReference type="SUPFAM" id="SSF81321">
    <property type="entry name" value="Family A G protein-coupled receptor-like"/>
    <property type="match status" value="1"/>
</dbReference>
<evidence type="ECO:0000259" key="12">
    <source>
        <dbReference type="PROSITE" id="PS50262"/>
    </source>
</evidence>
<keyword evidence="3" id="KW-1003">Cell membrane</keyword>
<name>A0A974H7Z7_XENLA</name>
<keyword evidence="4 11" id="KW-0812">Transmembrane</keyword>
<dbReference type="PROSITE" id="PS50262">
    <property type="entry name" value="G_PROTEIN_RECEP_F1_2"/>
    <property type="match status" value="1"/>
</dbReference>
<accession>A0A974H7Z7</accession>
<evidence type="ECO:0000256" key="9">
    <source>
        <dbReference type="ARBA" id="ARBA00023170"/>
    </source>
</evidence>
<keyword evidence="5" id="KW-0716">Sensory transduction</keyword>
<keyword evidence="10" id="KW-0807">Transducer</keyword>
<sequence length="315" mass="35752">MYIITANKTMVNYFIIKGISDLPELQLLIFLLVLLLYLIILGGNLSILLLVCLDSQLKTPMYFFLGNLSILDVSSATVTLHKIFFSYITGDKTVSFIGCMAQVYVFASFTSQELLLLTAMSYDRYVAICKPLHYHIVMTPRVCIILALFCWVWGFLQVLPPVYILANFSCYLSNVLNHFFCDFASLMKLSCSDTGVLVLLNLTEGLLVSTLTPFILTFISYVFIIISILKIQTSAGRHKAFYTCSSHLTVVVLLYIILTCQYLVPNSKSTVDLNKHYSLFNTMAIPMMNPLIYSLKNKDVKSAIQRRLRLWRLNA</sequence>
<dbReference type="InterPro" id="IPR000276">
    <property type="entry name" value="GPCR_Rhodpsn"/>
</dbReference>
<keyword evidence="9" id="KW-0675">Receptor</keyword>
<evidence type="ECO:0000256" key="6">
    <source>
        <dbReference type="ARBA" id="ARBA00022989"/>
    </source>
</evidence>
<dbReference type="GO" id="GO:0005886">
    <property type="term" value="C:plasma membrane"/>
    <property type="evidence" value="ECO:0007669"/>
    <property type="project" value="UniProtKB-SubCell"/>
</dbReference>
<evidence type="ECO:0000313" key="14">
    <source>
        <dbReference type="Proteomes" id="UP000694892"/>
    </source>
</evidence>
<dbReference type="PRINTS" id="PR00237">
    <property type="entry name" value="GPCRRHODOPSN"/>
</dbReference>
<feature type="domain" description="G-protein coupled receptors family 1 profile" evidence="12">
    <location>
        <begin position="43"/>
        <end position="293"/>
    </location>
</feature>
<feature type="transmembrane region" description="Helical" evidence="11">
    <location>
        <begin position="94"/>
        <end position="120"/>
    </location>
</feature>
<organism evidence="13 14">
    <name type="scientific">Xenopus laevis</name>
    <name type="common">African clawed frog</name>
    <dbReference type="NCBI Taxonomy" id="8355"/>
    <lineage>
        <taxon>Eukaryota</taxon>
        <taxon>Metazoa</taxon>
        <taxon>Chordata</taxon>
        <taxon>Craniata</taxon>
        <taxon>Vertebrata</taxon>
        <taxon>Euteleostomi</taxon>
        <taxon>Amphibia</taxon>
        <taxon>Batrachia</taxon>
        <taxon>Anura</taxon>
        <taxon>Pipoidea</taxon>
        <taxon>Pipidae</taxon>
        <taxon>Xenopodinae</taxon>
        <taxon>Xenopus</taxon>
        <taxon>Xenopus</taxon>
    </lineage>
</organism>
<dbReference type="FunFam" id="1.10.1220.70:FF:000001">
    <property type="entry name" value="Olfactory receptor"/>
    <property type="match status" value="1"/>
</dbReference>
<evidence type="ECO:0000313" key="13">
    <source>
        <dbReference type="EMBL" id="OCT67955.1"/>
    </source>
</evidence>
<dbReference type="FunFam" id="1.20.1070.10:FF:000268">
    <property type="entry name" value="Putative olfactory receptor 2I1"/>
    <property type="match status" value="1"/>
</dbReference>
<keyword evidence="8 11" id="KW-0472">Membrane</keyword>
<dbReference type="PANTHER" id="PTHR26452">
    <property type="entry name" value="OLFACTORY RECEPTOR"/>
    <property type="match status" value="1"/>
</dbReference>
<evidence type="ECO:0000256" key="10">
    <source>
        <dbReference type="ARBA" id="ARBA00023224"/>
    </source>
</evidence>
<reference evidence="14" key="1">
    <citation type="journal article" date="2016" name="Nature">
        <title>Genome evolution in the allotetraploid frog Xenopus laevis.</title>
        <authorList>
            <person name="Session A.M."/>
            <person name="Uno Y."/>
            <person name="Kwon T."/>
            <person name="Chapman J.A."/>
            <person name="Toyoda A."/>
            <person name="Takahashi S."/>
            <person name="Fukui A."/>
            <person name="Hikosaka A."/>
            <person name="Suzuki A."/>
            <person name="Kondo M."/>
            <person name="van Heeringen S.J."/>
            <person name="Quigley I."/>
            <person name="Heinz S."/>
            <person name="Ogino H."/>
            <person name="Ochi H."/>
            <person name="Hellsten U."/>
            <person name="Lyons J.B."/>
            <person name="Simakov O."/>
            <person name="Putnam N."/>
            <person name="Stites J."/>
            <person name="Kuroki Y."/>
            <person name="Tanaka T."/>
            <person name="Michiue T."/>
            <person name="Watanabe M."/>
            <person name="Bogdanovic O."/>
            <person name="Lister R."/>
            <person name="Georgiou G."/>
            <person name="Paranjpe S.S."/>
            <person name="van Kruijsbergen I."/>
            <person name="Shu S."/>
            <person name="Carlson J."/>
            <person name="Kinoshita T."/>
            <person name="Ohta Y."/>
            <person name="Mawaribuchi S."/>
            <person name="Jenkins J."/>
            <person name="Grimwood J."/>
            <person name="Schmutz J."/>
            <person name="Mitros T."/>
            <person name="Mozaffari S.V."/>
            <person name="Suzuki Y."/>
            <person name="Haramoto Y."/>
            <person name="Yamamoto T.S."/>
            <person name="Takagi C."/>
            <person name="Heald R."/>
            <person name="Miller K."/>
            <person name="Haudenschild C."/>
            <person name="Kitzman J."/>
            <person name="Nakayama T."/>
            <person name="Izutsu Y."/>
            <person name="Robert J."/>
            <person name="Fortriede J."/>
            <person name="Burns K."/>
            <person name="Lotay V."/>
            <person name="Karimi K."/>
            <person name="Yasuoka Y."/>
            <person name="Dichmann D.S."/>
            <person name="Flajnik M.F."/>
            <person name="Houston D.W."/>
            <person name="Shendure J."/>
            <person name="DuPasquier L."/>
            <person name="Vize P.D."/>
            <person name="Zorn A.M."/>
            <person name="Ito M."/>
            <person name="Marcotte E.M."/>
            <person name="Wallingford J.B."/>
            <person name="Ito Y."/>
            <person name="Asashima M."/>
            <person name="Ueno N."/>
            <person name="Matsuda Y."/>
            <person name="Veenstra G.J."/>
            <person name="Fujiyama A."/>
            <person name="Harland R.M."/>
            <person name="Taira M."/>
            <person name="Rokhsar D.S."/>
        </authorList>
    </citation>
    <scope>NUCLEOTIDE SEQUENCE [LARGE SCALE GENOMIC DNA]</scope>
    <source>
        <strain evidence="14">J</strain>
    </source>
</reference>
<dbReference type="PRINTS" id="PR00245">
    <property type="entry name" value="OLFACTORYR"/>
</dbReference>
<comment type="subcellular location">
    <subcellularLocation>
        <location evidence="1">Cell membrane</location>
        <topology evidence="1">Multi-pass membrane protein</topology>
    </subcellularLocation>
</comment>
<evidence type="ECO:0000256" key="5">
    <source>
        <dbReference type="ARBA" id="ARBA00022725"/>
    </source>
</evidence>
<protein>
    <recommendedName>
        <fullName evidence="12">G-protein coupled receptors family 1 profile domain-containing protein</fullName>
    </recommendedName>
</protein>
<keyword evidence="6 11" id="KW-1133">Transmembrane helix</keyword>
<evidence type="ECO:0000256" key="3">
    <source>
        <dbReference type="ARBA" id="ARBA00022475"/>
    </source>
</evidence>
<comment type="similarity">
    <text evidence="2">Belongs to the G-protein coupled receptor 1 family.</text>
</comment>
<gene>
    <name evidence="13" type="ORF">XELAEV_18039253mg</name>
</gene>
<feature type="transmembrane region" description="Helical" evidence="11">
    <location>
        <begin position="276"/>
        <end position="295"/>
    </location>
</feature>
<feature type="transmembrane region" description="Helical" evidence="11">
    <location>
        <begin position="63"/>
        <end position="88"/>
    </location>
</feature>
<dbReference type="Pfam" id="PF13853">
    <property type="entry name" value="7tm_4"/>
    <property type="match status" value="1"/>
</dbReference>
<dbReference type="CDD" id="cd13954">
    <property type="entry name" value="7tmA_OR"/>
    <property type="match status" value="1"/>
</dbReference>
<dbReference type="GO" id="GO:0004930">
    <property type="term" value="F:G protein-coupled receptor activity"/>
    <property type="evidence" value="ECO:0007669"/>
    <property type="project" value="UniProtKB-KW"/>
</dbReference>
<dbReference type="GO" id="GO:0004984">
    <property type="term" value="F:olfactory receptor activity"/>
    <property type="evidence" value="ECO:0007669"/>
    <property type="project" value="InterPro"/>
</dbReference>
<evidence type="ECO:0000256" key="7">
    <source>
        <dbReference type="ARBA" id="ARBA00023040"/>
    </source>
</evidence>
<feature type="transmembrane region" description="Helical" evidence="11">
    <location>
        <begin position="206"/>
        <end position="229"/>
    </location>
</feature>
<dbReference type="InterPro" id="IPR000725">
    <property type="entry name" value="Olfact_rcpt"/>
</dbReference>
<evidence type="ECO:0000256" key="4">
    <source>
        <dbReference type="ARBA" id="ARBA00022692"/>
    </source>
</evidence>
<dbReference type="OMA" id="AGCICEM"/>
<evidence type="ECO:0000256" key="2">
    <source>
        <dbReference type="ARBA" id="ARBA00010663"/>
    </source>
</evidence>
<proteinExistence type="inferred from homology"/>